<evidence type="ECO:0000259" key="11">
    <source>
        <dbReference type="PROSITE" id="PS50112"/>
    </source>
</evidence>
<dbReference type="InterPro" id="IPR029016">
    <property type="entry name" value="GAF-like_dom_sf"/>
</dbReference>
<feature type="coiled-coil region" evidence="8">
    <location>
        <begin position="381"/>
        <end position="412"/>
    </location>
</feature>
<dbReference type="InterPro" id="IPR013656">
    <property type="entry name" value="PAS_4"/>
</dbReference>
<feature type="domain" description="PAC" evidence="12">
    <location>
        <begin position="862"/>
        <end position="914"/>
    </location>
</feature>
<keyword evidence="8" id="KW-0175">Coiled coil</keyword>
<evidence type="ECO:0000256" key="4">
    <source>
        <dbReference type="ARBA" id="ARBA00022553"/>
    </source>
</evidence>
<dbReference type="PANTHER" id="PTHR43304:SF1">
    <property type="entry name" value="PAC DOMAIN-CONTAINING PROTEIN"/>
    <property type="match status" value="1"/>
</dbReference>
<dbReference type="Pfam" id="PF08447">
    <property type="entry name" value="PAS_3"/>
    <property type="match status" value="4"/>
</dbReference>
<dbReference type="PROSITE" id="PS50112">
    <property type="entry name" value="PAS"/>
    <property type="match status" value="4"/>
</dbReference>
<dbReference type="SUPFAM" id="SSF55874">
    <property type="entry name" value="ATPase domain of HSP90 chaperone/DNA topoisomerase II/histidine kinase"/>
    <property type="match status" value="1"/>
</dbReference>
<evidence type="ECO:0000259" key="10">
    <source>
        <dbReference type="PROSITE" id="PS50109"/>
    </source>
</evidence>
<name>A0A6H1TV24_9CYAN</name>
<dbReference type="CDD" id="cd00082">
    <property type="entry name" value="HisKA"/>
    <property type="match status" value="1"/>
</dbReference>
<evidence type="ECO:0000256" key="3">
    <source>
        <dbReference type="ARBA" id="ARBA00012438"/>
    </source>
</evidence>
<dbReference type="RefSeq" id="WP_168567957.1">
    <property type="nucleotide sequence ID" value="NZ_CP051167.1"/>
</dbReference>
<dbReference type="KEGG" id="oxy:HCG48_03740"/>
<dbReference type="InterPro" id="IPR003594">
    <property type="entry name" value="HATPase_dom"/>
</dbReference>
<evidence type="ECO:0000313" key="14">
    <source>
        <dbReference type="Proteomes" id="UP000500857"/>
    </source>
</evidence>
<accession>A0A6H1TV24</accession>
<evidence type="ECO:0000256" key="8">
    <source>
        <dbReference type="SAM" id="Coils"/>
    </source>
</evidence>
<feature type="domain" description="PAS" evidence="11">
    <location>
        <begin position="261"/>
        <end position="336"/>
    </location>
</feature>
<feature type="domain" description="PAS" evidence="11">
    <location>
        <begin position="653"/>
        <end position="722"/>
    </location>
</feature>
<dbReference type="SUPFAM" id="SSF55785">
    <property type="entry name" value="PYP-like sensor domain (PAS domain)"/>
    <property type="match status" value="6"/>
</dbReference>
<gene>
    <name evidence="13" type="ORF">HCG48_03740</name>
</gene>
<evidence type="ECO:0000256" key="1">
    <source>
        <dbReference type="ARBA" id="ARBA00000085"/>
    </source>
</evidence>
<dbReference type="Pfam" id="PF02518">
    <property type="entry name" value="HATPase_c"/>
    <property type="match status" value="1"/>
</dbReference>
<feature type="domain" description="PAS" evidence="11">
    <location>
        <begin position="552"/>
        <end position="601"/>
    </location>
</feature>
<dbReference type="Proteomes" id="UP000500857">
    <property type="component" value="Chromosome"/>
</dbReference>
<dbReference type="InterPro" id="IPR000700">
    <property type="entry name" value="PAS-assoc_C"/>
</dbReference>
<dbReference type="PRINTS" id="PR00344">
    <property type="entry name" value="BCTRLSENSOR"/>
</dbReference>
<dbReference type="SMART" id="SM00388">
    <property type="entry name" value="HisKA"/>
    <property type="match status" value="1"/>
</dbReference>
<comment type="catalytic activity">
    <reaction evidence="1">
        <text>ATP + protein L-histidine = ADP + protein N-phospho-L-histidine.</text>
        <dbReference type="EC" id="2.7.13.3"/>
    </reaction>
</comment>
<sequence>MSDNFIPLDANTYQSMQQELTTLREEVVRLQQAQFKTPFHAARQRTLFNAIGTIRASLNLDTIFEKTTREIRHLFECDRVGVFRFDAASNFTEGEFIAENTDSKYPSILGTQVRDRCFGENYATEYAGGQIQAIADVETAEMSDCHRDILSRFQVRANLVVPLTCWGRLWGLLCVHQCDRPRQWQSEEIDFIQQIAAHLGVALQQAELLRRTKQQARELQRLNRELESAVRDRTAELMATNQALEAQTREREAVDRALNFQEIRLAQIARHLPGAIFQFTSRDDIWQIEYISEGIEALAGISPEEMVADFNRFVQLIHPDDLESYTQSVLEAVERQTPWHYQGRLIRPDGEIRWWQGDSTPTRDERGNMVFCGVLLDISDRKHAETALRQLNEELEARVERRTAELADSERKFRLLFEQSADAILLLDETAIVDCNQAALELLGFRHKSEIVGLPPWEISPTKQRDGTPSRDKARSAIAKALHKRSHRFEWLHCRTDGEVFPAEVVLTAIPFGRRPILHAVLRDISDRYRAETERDRFFNLSADLLCIWGFDGAFKRVNPAFERVLGYSQGELEGTPLLDFVHPDDRRATLDERDRVVSGTVSRRFENRYRCQDGSYRWLAWTAVAFAKDGLVYSVARDVTERKQLEKELALRQARLDAFFDNAPVGLIILDPELRCVQINAALARAHGLPPEEHLGKSIAEVWPGMGEQVAPAFRQVLTSNTPILNREVFGELCDRNRQFCHWTISFFPLPGEGDREVSPQENRPSGVCAVFVEITELKRAEQTLRDSEGRFRALVEATSQIIWTTGPDGKVNQPQPSWCAFTGQNYEDIQEWKWLSAVHPDDSAFTEREWANAIRQKALYQIEHRLRRFDGEYRYMSVRGIPVLNHDGSIREWVGTHTDITERKQAETALKQTTQKLQEAQRLAHIGHWEFNLKSGEIFWSEEVFRIFGLDPSEKVPTLEQHIKQYDRDDRLAFQQTILEALEHGEPYDREFRIVRPDGSLRYINQKGAIECDGEGRLERLYGTVHDITDRKQAELALTQKAQDLKNTLDQLQRAQSQLVQSEKMSGLGQLVAGVAHEINNPVNFIYGNLTHTREYTEDLLELIGLYQQCYPDPVEEICELTDRVDLEFLIEDLPKAIDSMQVGAQRIREIVASLRNFSRLDEAEVKRVEVHGGIESTLTILHNRLKPKGDRPGIEVITNYGDLPEIECYPGQLNQVFMNIIANAIDALEERDRYRNPEQLKTDPSQITICTEYLPSEQSVKITIADNGPGIPEAIQPRILDPFFTTKSIGKGTGLGMSISYQIVTERHGGTLQFMSKIGQGTTFVMTLPISQGTT</sequence>
<dbReference type="Gene3D" id="3.30.450.20">
    <property type="entry name" value="PAS domain"/>
    <property type="match status" value="6"/>
</dbReference>
<evidence type="ECO:0000259" key="9">
    <source>
        <dbReference type="PROSITE" id="PS50046"/>
    </source>
</evidence>
<dbReference type="Gene3D" id="3.30.565.10">
    <property type="entry name" value="Histidine kinase-like ATPase, C-terminal domain"/>
    <property type="match status" value="1"/>
</dbReference>
<dbReference type="SUPFAM" id="SSF55781">
    <property type="entry name" value="GAF domain-like"/>
    <property type="match status" value="1"/>
</dbReference>
<dbReference type="InterPro" id="IPR036890">
    <property type="entry name" value="HATPase_C_sf"/>
</dbReference>
<dbReference type="InterPro" id="IPR016132">
    <property type="entry name" value="Phyto_chromo_attachment"/>
</dbReference>
<dbReference type="CDD" id="cd00130">
    <property type="entry name" value="PAS"/>
    <property type="match status" value="6"/>
</dbReference>
<dbReference type="Gene3D" id="1.10.287.130">
    <property type="match status" value="1"/>
</dbReference>
<keyword evidence="5" id="KW-0808">Transferase</keyword>
<reference evidence="13 14" key="1">
    <citation type="submission" date="2020-04" db="EMBL/GenBank/DDBJ databases">
        <authorList>
            <person name="Basu S."/>
            <person name="Maruthanayagam V."/>
            <person name="Chakraborty S."/>
            <person name="Pramanik A."/>
            <person name="Mukherjee J."/>
            <person name="Brink B."/>
        </authorList>
    </citation>
    <scope>NUCLEOTIDE SEQUENCE [LARGE SCALE GENOMIC DNA]</scope>
    <source>
        <strain evidence="13 14">AP17</strain>
    </source>
</reference>
<feature type="domain" description="PAC" evidence="12">
    <location>
        <begin position="604"/>
        <end position="652"/>
    </location>
</feature>
<dbReference type="SMART" id="SM00091">
    <property type="entry name" value="PAS"/>
    <property type="match status" value="6"/>
</dbReference>
<dbReference type="EMBL" id="CP051167">
    <property type="protein sequence ID" value="QIZ69800.1"/>
    <property type="molecule type" value="Genomic_DNA"/>
</dbReference>
<dbReference type="InterPro" id="IPR003661">
    <property type="entry name" value="HisK_dim/P_dom"/>
</dbReference>
<evidence type="ECO:0000256" key="6">
    <source>
        <dbReference type="ARBA" id="ARBA00022777"/>
    </source>
</evidence>
<dbReference type="SMART" id="SM00065">
    <property type="entry name" value="GAF"/>
    <property type="match status" value="1"/>
</dbReference>
<dbReference type="PROSITE" id="PS50046">
    <property type="entry name" value="PHYTOCHROME_2"/>
    <property type="match status" value="1"/>
</dbReference>
<comment type="similarity">
    <text evidence="2">In the N-terminal section; belongs to the phytochrome family.</text>
</comment>
<feature type="domain" description="PAC" evidence="12">
    <location>
        <begin position="339"/>
        <end position="390"/>
    </location>
</feature>
<dbReference type="Gene3D" id="3.30.450.40">
    <property type="match status" value="1"/>
</dbReference>
<proteinExistence type="inferred from homology"/>
<feature type="domain" description="PAS" evidence="11">
    <location>
        <begin position="789"/>
        <end position="859"/>
    </location>
</feature>
<dbReference type="SMART" id="SM00086">
    <property type="entry name" value="PAC"/>
    <property type="match status" value="5"/>
</dbReference>
<dbReference type="PROSITE" id="PS50113">
    <property type="entry name" value="PAC"/>
    <property type="match status" value="4"/>
</dbReference>
<dbReference type="InterPro" id="IPR036097">
    <property type="entry name" value="HisK_dim/P_sf"/>
</dbReference>
<dbReference type="InterPro" id="IPR000014">
    <property type="entry name" value="PAS"/>
</dbReference>
<dbReference type="InterPro" id="IPR001610">
    <property type="entry name" value="PAC"/>
</dbReference>
<dbReference type="PROSITE" id="PS50109">
    <property type="entry name" value="HIS_KIN"/>
    <property type="match status" value="1"/>
</dbReference>
<dbReference type="Pfam" id="PF08448">
    <property type="entry name" value="PAS_4"/>
    <property type="match status" value="1"/>
</dbReference>
<dbReference type="Pfam" id="PF13426">
    <property type="entry name" value="PAS_9"/>
    <property type="match status" value="1"/>
</dbReference>
<dbReference type="InterPro" id="IPR013655">
    <property type="entry name" value="PAS_fold_3"/>
</dbReference>
<evidence type="ECO:0000259" key="12">
    <source>
        <dbReference type="PROSITE" id="PS50113"/>
    </source>
</evidence>
<dbReference type="InterPro" id="IPR005467">
    <property type="entry name" value="His_kinase_dom"/>
</dbReference>
<feature type="coiled-coil region" evidence="8">
    <location>
        <begin position="205"/>
        <end position="236"/>
    </location>
</feature>
<dbReference type="SUPFAM" id="SSF47384">
    <property type="entry name" value="Homodimeric domain of signal transducing histidine kinase"/>
    <property type="match status" value="1"/>
</dbReference>
<dbReference type="InterPro" id="IPR003018">
    <property type="entry name" value="GAF"/>
</dbReference>
<dbReference type="SMART" id="SM00387">
    <property type="entry name" value="HATPase_c"/>
    <property type="match status" value="1"/>
</dbReference>
<keyword evidence="7" id="KW-0902">Two-component regulatory system</keyword>
<dbReference type="Gene3D" id="2.10.70.100">
    <property type="match status" value="1"/>
</dbReference>
<dbReference type="InterPro" id="IPR052162">
    <property type="entry name" value="Sensor_kinase/Photoreceptor"/>
</dbReference>
<dbReference type="InterPro" id="IPR004358">
    <property type="entry name" value="Sig_transdc_His_kin-like_C"/>
</dbReference>
<feature type="domain" description="PAC" evidence="12">
    <location>
        <begin position="990"/>
        <end position="1042"/>
    </location>
</feature>
<dbReference type="FunFam" id="3.30.450.20:FF:000099">
    <property type="entry name" value="Sensory box sensor histidine kinase"/>
    <property type="match status" value="1"/>
</dbReference>
<evidence type="ECO:0000313" key="13">
    <source>
        <dbReference type="EMBL" id="QIZ69800.1"/>
    </source>
</evidence>
<dbReference type="EC" id="2.7.13.3" evidence="3"/>
<evidence type="ECO:0000256" key="7">
    <source>
        <dbReference type="ARBA" id="ARBA00023012"/>
    </source>
</evidence>
<keyword evidence="14" id="KW-1185">Reference proteome</keyword>
<protein>
    <recommendedName>
        <fullName evidence="3">histidine kinase</fullName>
        <ecNumber evidence="3">2.7.13.3</ecNumber>
    </recommendedName>
</protein>
<dbReference type="PANTHER" id="PTHR43304">
    <property type="entry name" value="PHYTOCHROME-LIKE PROTEIN CPH1"/>
    <property type="match status" value="1"/>
</dbReference>
<feature type="domain" description="Phytochrome chromophore attachment site" evidence="9">
    <location>
        <begin position="59"/>
        <end position="198"/>
    </location>
</feature>
<dbReference type="GO" id="GO:0000155">
    <property type="term" value="F:phosphorelay sensor kinase activity"/>
    <property type="evidence" value="ECO:0007669"/>
    <property type="project" value="InterPro"/>
</dbReference>
<evidence type="ECO:0000256" key="5">
    <source>
        <dbReference type="ARBA" id="ARBA00022679"/>
    </source>
</evidence>
<keyword evidence="4" id="KW-0597">Phosphoprotein</keyword>
<dbReference type="NCBIfam" id="TIGR00229">
    <property type="entry name" value="sensory_box"/>
    <property type="match status" value="6"/>
</dbReference>
<feature type="coiled-coil region" evidence="8">
    <location>
        <begin position="1037"/>
        <end position="1067"/>
    </location>
</feature>
<keyword evidence="6" id="KW-0418">Kinase</keyword>
<evidence type="ECO:0000256" key="2">
    <source>
        <dbReference type="ARBA" id="ARBA00006402"/>
    </source>
</evidence>
<organism evidence="13 14">
    <name type="scientific">Oxynema aestuarii AP17</name>
    <dbReference type="NCBI Taxonomy" id="2064643"/>
    <lineage>
        <taxon>Bacteria</taxon>
        <taxon>Bacillati</taxon>
        <taxon>Cyanobacteriota</taxon>
        <taxon>Cyanophyceae</taxon>
        <taxon>Oscillatoriophycideae</taxon>
        <taxon>Oscillatoriales</taxon>
        <taxon>Oscillatoriaceae</taxon>
        <taxon>Oxynema</taxon>
        <taxon>Oxynema aestuarii</taxon>
    </lineage>
</organism>
<dbReference type="InterPro" id="IPR035965">
    <property type="entry name" value="PAS-like_dom_sf"/>
</dbReference>
<feature type="domain" description="Histidine kinase" evidence="10">
    <location>
        <begin position="1076"/>
        <end position="1335"/>
    </location>
</feature>
<dbReference type="Pfam" id="PF01590">
    <property type="entry name" value="GAF"/>
    <property type="match status" value="1"/>
</dbReference>